<dbReference type="InterPro" id="IPR009403">
    <property type="entry name" value="UPF0637"/>
</dbReference>
<dbReference type="InterPro" id="IPR053707">
    <property type="entry name" value="UPF0637_domain_sf"/>
</dbReference>
<gene>
    <name evidence="2" type="ORF">LSG31_00865</name>
</gene>
<organism evidence="2 3">
    <name type="scientific">Fodinisporobacter ferrooxydans</name>
    <dbReference type="NCBI Taxonomy" id="2901836"/>
    <lineage>
        <taxon>Bacteria</taxon>
        <taxon>Bacillati</taxon>
        <taxon>Bacillota</taxon>
        <taxon>Bacilli</taxon>
        <taxon>Bacillales</taxon>
        <taxon>Alicyclobacillaceae</taxon>
        <taxon>Fodinisporobacter</taxon>
    </lineage>
</organism>
<comment type="similarity">
    <text evidence="1">Belongs to the UPF0637 family.</text>
</comment>
<dbReference type="HAMAP" id="MF_01851">
    <property type="entry name" value="UPF0637"/>
    <property type="match status" value="1"/>
</dbReference>
<sequence>MSFSGFTAQEFEVFGIPGLEERMDALRTFVQPKFKEIGQALVGDISALIGEEFYVHIAKHARRKVNPPNDSWLSFATSPRGYKMLPHFQIGLWSTHAFIQFAIIYECARKEEFGEKLLEHWASIRGQIPDDYIWYDDHIKPHPYPHGDVGTQIGKLAERLIKHKNSELLCGIQIPRQEAVKMTGQEFYEKAYETIKTLVPLYKLL</sequence>
<dbReference type="EMBL" id="CP089291">
    <property type="protein sequence ID" value="UOF90869.1"/>
    <property type="molecule type" value="Genomic_DNA"/>
</dbReference>
<name>A0ABY4CKR3_9BACL</name>
<evidence type="ECO:0000313" key="3">
    <source>
        <dbReference type="Proteomes" id="UP000830167"/>
    </source>
</evidence>
<accession>A0ABY4CKR3</accession>
<dbReference type="Proteomes" id="UP000830167">
    <property type="component" value="Chromosome"/>
</dbReference>
<dbReference type="SUPFAM" id="SSF142913">
    <property type="entry name" value="YktB/PF0168-like"/>
    <property type="match status" value="1"/>
</dbReference>
<evidence type="ECO:0000313" key="2">
    <source>
        <dbReference type="EMBL" id="UOF90869.1"/>
    </source>
</evidence>
<dbReference type="Gene3D" id="3.30.930.20">
    <property type="entry name" value="Protein of unknown function DUF1054"/>
    <property type="match status" value="1"/>
</dbReference>
<proteinExistence type="inferred from homology"/>
<dbReference type="PIRSF" id="PIRSF021332">
    <property type="entry name" value="DUF1054"/>
    <property type="match status" value="1"/>
</dbReference>
<keyword evidence="3" id="KW-1185">Reference proteome</keyword>
<evidence type="ECO:0000256" key="1">
    <source>
        <dbReference type="HAMAP-Rule" id="MF_01851"/>
    </source>
</evidence>
<dbReference type="Pfam" id="PF06335">
    <property type="entry name" value="DUF1054"/>
    <property type="match status" value="1"/>
</dbReference>
<dbReference type="RefSeq" id="WP_347437566.1">
    <property type="nucleotide sequence ID" value="NZ_CP089291.1"/>
</dbReference>
<reference evidence="2" key="1">
    <citation type="submission" date="2021-12" db="EMBL/GenBank/DDBJ databases">
        <title>Alicyclobacillaceae gen. nov., sp. nov., isolated from chalcocite enrichment system.</title>
        <authorList>
            <person name="Jiang Z."/>
        </authorList>
    </citation>
    <scope>NUCLEOTIDE SEQUENCE</scope>
    <source>
        <strain evidence="2">MYW30-H2</strain>
    </source>
</reference>
<protein>
    <recommendedName>
        <fullName evidence="1">UPF0637 protein LSG31_00865</fullName>
    </recommendedName>
</protein>